<protein>
    <submittedName>
        <fullName evidence="2">DUF2782 domain-containing protein</fullName>
    </submittedName>
</protein>
<comment type="caution">
    <text evidence="2">The sequence shown here is derived from an EMBL/GenBank/DDBJ whole genome shotgun (WGS) entry which is preliminary data.</text>
</comment>
<dbReference type="Gene3D" id="2.20.130.30">
    <property type="entry name" value="Protein of unknown function DUF2782"/>
    <property type="match status" value="1"/>
</dbReference>
<dbReference type="Pfam" id="PF11191">
    <property type="entry name" value="DUF2782"/>
    <property type="match status" value="1"/>
</dbReference>
<dbReference type="Proteomes" id="UP000541636">
    <property type="component" value="Unassembled WGS sequence"/>
</dbReference>
<sequence>MSDPGVQAAPAASAPASSAQKGGLRGLPELPAVGSGGAQRDLRGDPPPTVDVRTVGKDKVEEYRINGKLYMIHVIPAHGVPQTYMANSEGVLQRQAGQPPVKPVYYTIYQWGGPAKKKAGDGQ</sequence>
<accession>A0A846ZK27</accession>
<organism evidence="2 3">
    <name type="scientific">Oleiagrimonas citrea</name>
    <dbReference type="NCBI Taxonomy" id="1665687"/>
    <lineage>
        <taxon>Bacteria</taxon>
        <taxon>Pseudomonadati</taxon>
        <taxon>Pseudomonadota</taxon>
        <taxon>Gammaproteobacteria</taxon>
        <taxon>Lysobacterales</taxon>
        <taxon>Rhodanobacteraceae</taxon>
        <taxon>Oleiagrimonas</taxon>
    </lineage>
</organism>
<evidence type="ECO:0000256" key="1">
    <source>
        <dbReference type="SAM" id="MobiDB-lite"/>
    </source>
</evidence>
<dbReference type="AlphaFoldDB" id="A0A846ZK27"/>
<proteinExistence type="predicted"/>
<feature type="compositionally biased region" description="Low complexity" evidence="1">
    <location>
        <begin position="8"/>
        <end position="19"/>
    </location>
</feature>
<name>A0A846ZK27_9GAMM</name>
<reference evidence="2 3" key="1">
    <citation type="journal article" date="2017" name="Int. J. Syst. Evol. Microbiol.">
        <title>Oleiagrimonas citrea sp. nov., a marine bacterium isolated from tidal flat sediment and emended description of the genus Oleiagrimonas Fang et al. 2015 and Oleiagrimonas soli.</title>
        <authorList>
            <person name="Yang S.H."/>
            <person name="Seo H.S."/>
            <person name="Seong C.N."/>
            <person name="Kwon K.K."/>
        </authorList>
    </citation>
    <scope>NUCLEOTIDE SEQUENCE [LARGE SCALE GENOMIC DNA]</scope>
    <source>
        <strain evidence="2 3">MEBiC09124</strain>
    </source>
</reference>
<evidence type="ECO:0000313" key="2">
    <source>
        <dbReference type="EMBL" id="NKZ38534.1"/>
    </source>
</evidence>
<dbReference type="EMBL" id="JAAZQD010000002">
    <property type="protein sequence ID" value="NKZ38534.1"/>
    <property type="molecule type" value="Genomic_DNA"/>
</dbReference>
<feature type="region of interest" description="Disordered" evidence="1">
    <location>
        <begin position="1"/>
        <end position="55"/>
    </location>
</feature>
<evidence type="ECO:0000313" key="3">
    <source>
        <dbReference type="Proteomes" id="UP000541636"/>
    </source>
</evidence>
<keyword evidence="3" id="KW-1185">Reference proteome</keyword>
<dbReference type="InterPro" id="IPR021357">
    <property type="entry name" value="DUF2782"/>
</dbReference>
<gene>
    <name evidence="2" type="ORF">HF690_06120</name>
</gene>